<dbReference type="InterPro" id="IPR038449">
    <property type="entry name" value="SirA_sf"/>
</dbReference>
<dbReference type="Gene3D" id="3.30.310.250">
    <property type="entry name" value="Sporulation inhibitor of replication protein SirA"/>
    <property type="match status" value="1"/>
</dbReference>
<name>A0A5D4RVX1_9BACI</name>
<sequence>MGGGVTVRRYQVYWIAEEFAQHFYGRERMFHQLFNEMESSTGELHTIISKQVEYITRPIPYLPTRRFIQNELLSVQGSGWDDDRAMIQQESSGVSLELKERALTIHAWGLDESEYIFFEILRRHMGYLLAVDIQNERFGWLKPIKQRKFIY</sequence>
<dbReference type="Proteomes" id="UP000322997">
    <property type="component" value="Unassembled WGS sequence"/>
</dbReference>
<gene>
    <name evidence="1" type="primary">sirA</name>
    <name evidence="1" type="ORF">FZC83_11025</name>
</gene>
<comment type="caution">
    <text evidence="1">The sequence shown here is derived from an EMBL/GenBank/DDBJ whole genome shotgun (WGS) entry which is preliminary data.</text>
</comment>
<dbReference type="EMBL" id="VTEQ01000003">
    <property type="protein sequence ID" value="TYS53762.1"/>
    <property type="molecule type" value="Genomic_DNA"/>
</dbReference>
<accession>A0A5D4RVX1</accession>
<proteinExistence type="predicted"/>
<evidence type="ECO:0000313" key="1">
    <source>
        <dbReference type="EMBL" id="TYS53762.1"/>
    </source>
</evidence>
<reference evidence="1 2" key="1">
    <citation type="submission" date="2019-08" db="EMBL/GenBank/DDBJ databases">
        <title>Bacillus genomes from the desert of Cuatro Cienegas, Coahuila.</title>
        <authorList>
            <person name="Olmedo-Alvarez G."/>
        </authorList>
    </citation>
    <scope>NUCLEOTIDE SEQUENCE [LARGE SCALE GENOMIC DNA]</scope>
    <source>
        <strain evidence="1 2">CH108_3D</strain>
    </source>
</reference>
<dbReference type="Pfam" id="PF10747">
    <property type="entry name" value="SirA"/>
    <property type="match status" value="1"/>
</dbReference>
<dbReference type="AlphaFoldDB" id="A0A5D4RVX1"/>
<protein>
    <submittedName>
        <fullName evidence="1">Sporulation inhibitor of replication protein SirA</fullName>
    </submittedName>
</protein>
<evidence type="ECO:0000313" key="2">
    <source>
        <dbReference type="Proteomes" id="UP000322997"/>
    </source>
</evidence>
<dbReference type="InterPro" id="IPR019683">
    <property type="entry name" value="SirA"/>
</dbReference>
<organism evidence="1 2">
    <name type="scientific">Rossellomorea marisflavi</name>
    <dbReference type="NCBI Taxonomy" id="189381"/>
    <lineage>
        <taxon>Bacteria</taxon>
        <taxon>Bacillati</taxon>
        <taxon>Bacillota</taxon>
        <taxon>Bacilli</taxon>
        <taxon>Bacillales</taxon>
        <taxon>Bacillaceae</taxon>
        <taxon>Rossellomorea</taxon>
    </lineage>
</organism>